<gene>
    <name evidence="1" type="ORF">CEPID_04330</name>
</gene>
<name>A0A0G3GT85_9CORY</name>
<accession>A0A0G3GT85</accession>
<evidence type="ECO:0000313" key="2">
    <source>
        <dbReference type="Proteomes" id="UP000035368"/>
    </source>
</evidence>
<reference evidence="1 2" key="1">
    <citation type="submission" date="2015-05" db="EMBL/GenBank/DDBJ databases">
        <title>Complete genome sequence of Corynebacterium epidermidicanis DSM 45586, isolated from the skin of a dog suffering from pruritus.</title>
        <authorList>
            <person name="Ruckert C."/>
            <person name="Albersmeier A."/>
            <person name="Winkler A."/>
            <person name="Tauch A."/>
        </authorList>
    </citation>
    <scope>NUCLEOTIDE SEQUENCE [LARGE SCALE GENOMIC DNA]</scope>
    <source>
        <strain evidence="1 2">DSM 45586</strain>
    </source>
</reference>
<keyword evidence="2" id="KW-1185">Reference proteome</keyword>
<dbReference type="Proteomes" id="UP000035368">
    <property type="component" value="Chromosome"/>
</dbReference>
<dbReference type="PATRIC" id="fig|1050174.4.peg.878"/>
<proteinExistence type="predicted"/>
<dbReference type="AlphaFoldDB" id="A0A0G3GT85"/>
<evidence type="ECO:0000313" key="1">
    <source>
        <dbReference type="EMBL" id="AKK02738.1"/>
    </source>
</evidence>
<dbReference type="EMBL" id="CP011541">
    <property type="protein sequence ID" value="AKK02738.1"/>
    <property type="molecule type" value="Genomic_DNA"/>
</dbReference>
<protein>
    <submittedName>
        <fullName evidence="1">Uncharacterized protein</fullName>
    </submittedName>
</protein>
<dbReference type="KEGG" id="cei:CEPID_04330"/>
<sequence>MHPPVTITTVHPLKDVTDCLLKLGMLISCSEALLVIVKRRPGKTCRSKQILQPVV</sequence>
<organism evidence="1 2">
    <name type="scientific">Corynebacterium epidermidicanis</name>
    <dbReference type="NCBI Taxonomy" id="1050174"/>
    <lineage>
        <taxon>Bacteria</taxon>
        <taxon>Bacillati</taxon>
        <taxon>Actinomycetota</taxon>
        <taxon>Actinomycetes</taxon>
        <taxon>Mycobacteriales</taxon>
        <taxon>Corynebacteriaceae</taxon>
        <taxon>Corynebacterium</taxon>
    </lineage>
</organism>